<evidence type="ECO:0000313" key="4">
    <source>
        <dbReference type="Proteomes" id="UP000314294"/>
    </source>
</evidence>
<dbReference type="GO" id="GO:0016740">
    <property type="term" value="F:transferase activity"/>
    <property type="evidence" value="ECO:0007669"/>
    <property type="project" value="UniProtKB-KW"/>
</dbReference>
<feature type="region of interest" description="Disordered" evidence="1">
    <location>
        <begin position="100"/>
        <end position="208"/>
    </location>
</feature>
<accession>A0A4Z2G1M3</accession>
<proteinExistence type="predicted"/>
<feature type="region of interest" description="Disordered" evidence="1">
    <location>
        <begin position="1"/>
        <end position="84"/>
    </location>
</feature>
<organism evidence="3 4">
    <name type="scientific">Liparis tanakae</name>
    <name type="common">Tanaka's snailfish</name>
    <dbReference type="NCBI Taxonomy" id="230148"/>
    <lineage>
        <taxon>Eukaryota</taxon>
        <taxon>Metazoa</taxon>
        <taxon>Chordata</taxon>
        <taxon>Craniata</taxon>
        <taxon>Vertebrata</taxon>
        <taxon>Euteleostomi</taxon>
        <taxon>Actinopterygii</taxon>
        <taxon>Neopterygii</taxon>
        <taxon>Teleostei</taxon>
        <taxon>Neoteleostei</taxon>
        <taxon>Acanthomorphata</taxon>
        <taxon>Eupercaria</taxon>
        <taxon>Perciformes</taxon>
        <taxon>Cottioidei</taxon>
        <taxon>Cottales</taxon>
        <taxon>Liparidae</taxon>
        <taxon>Liparis</taxon>
    </lineage>
</organism>
<feature type="transmembrane region" description="Helical" evidence="2">
    <location>
        <begin position="319"/>
        <end position="339"/>
    </location>
</feature>
<keyword evidence="2" id="KW-0472">Membrane</keyword>
<gene>
    <name evidence="3" type="primary">Porcn</name>
    <name evidence="3" type="ORF">EYF80_042623</name>
</gene>
<comment type="caution">
    <text evidence="3">The sequence shown here is derived from an EMBL/GenBank/DDBJ whole genome shotgun (WGS) entry which is preliminary data.</text>
</comment>
<sequence>MYHQGDSGDGGGPAEYRARDRGRGRARASSSPPRAHLIPTRAVSRPAGRAVGPGTKGRAAAETLGSTASSPSVRDAPGGPKAPEKYRQISALHALCQRTESLTSRSPPPPRRHLRDRQIEVLRGDRGSPPEYRGRDRIRVTAASDRAQHPRHVQHPGQSQPNLQHHGQKPPLHCPLPELRGTAAGRPARPGPGSGRGGAVNHLETTPTNRPPVVHSWQQIYKSMMDMSSRLLVLQQLAESCGTSTVQQGVQQVWRLLLLCLLCRLCFRLGGVSTVKHAVSALTGAYALFLFFELHMLWVLSLSALCYVVLLLGQRSSSRGLFLSVVVLVYLLVGELHLIDMVTWHKIRGELLPVRWGFLWTVSHSSNVLHTKAVEQDVASVKI</sequence>
<feature type="compositionally biased region" description="Polar residues" evidence="1">
    <location>
        <begin position="156"/>
        <end position="165"/>
    </location>
</feature>
<evidence type="ECO:0000256" key="2">
    <source>
        <dbReference type="SAM" id="Phobius"/>
    </source>
</evidence>
<keyword evidence="3" id="KW-0808">Transferase</keyword>
<evidence type="ECO:0000256" key="1">
    <source>
        <dbReference type="SAM" id="MobiDB-lite"/>
    </source>
</evidence>
<keyword evidence="2" id="KW-0812">Transmembrane</keyword>
<name>A0A4Z2G1M3_9TELE</name>
<dbReference type="Proteomes" id="UP000314294">
    <property type="component" value="Unassembled WGS sequence"/>
</dbReference>
<feature type="compositionally biased region" description="Basic and acidic residues" evidence="1">
    <location>
        <begin position="116"/>
        <end position="139"/>
    </location>
</feature>
<evidence type="ECO:0000313" key="3">
    <source>
        <dbReference type="EMBL" id="TNN47171.1"/>
    </source>
</evidence>
<protein>
    <submittedName>
        <fullName evidence="3">Protein-serine O-palmitoleoyltransferase porcupine</fullName>
    </submittedName>
</protein>
<keyword evidence="2" id="KW-1133">Transmembrane helix</keyword>
<dbReference type="AlphaFoldDB" id="A0A4Z2G1M3"/>
<keyword evidence="4" id="KW-1185">Reference proteome</keyword>
<reference evidence="3 4" key="1">
    <citation type="submission" date="2019-03" db="EMBL/GenBank/DDBJ databases">
        <title>First draft genome of Liparis tanakae, snailfish: a comprehensive survey of snailfish specific genes.</title>
        <authorList>
            <person name="Kim W."/>
            <person name="Song I."/>
            <person name="Jeong J.-H."/>
            <person name="Kim D."/>
            <person name="Kim S."/>
            <person name="Ryu S."/>
            <person name="Song J.Y."/>
            <person name="Lee S.K."/>
        </authorList>
    </citation>
    <scope>NUCLEOTIDE SEQUENCE [LARGE SCALE GENOMIC DNA]</scope>
    <source>
        <tissue evidence="3">Muscle</tissue>
    </source>
</reference>
<feature type="transmembrane region" description="Helical" evidence="2">
    <location>
        <begin position="287"/>
        <end position="313"/>
    </location>
</feature>
<dbReference type="EMBL" id="SRLO01000755">
    <property type="protein sequence ID" value="TNN47171.1"/>
    <property type="molecule type" value="Genomic_DNA"/>
</dbReference>